<comment type="caution">
    <text evidence="1">The sequence shown here is derived from an EMBL/GenBank/DDBJ whole genome shotgun (WGS) entry which is preliminary data.</text>
</comment>
<dbReference type="Pfam" id="PF14552">
    <property type="entry name" value="Tautomerase_2"/>
    <property type="match status" value="1"/>
</dbReference>
<dbReference type="PANTHER" id="PTHR38460:SF1">
    <property type="entry name" value="TAUTOMERASE YOLI-RELATED"/>
    <property type="match status" value="1"/>
</dbReference>
<dbReference type="InterPro" id="IPR014347">
    <property type="entry name" value="Tautomerase/MIF_sf"/>
</dbReference>
<gene>
    <name evidence="1" type="ORF">ACFSDA_05085</name>
</gene>
<organism evidence="1 2">
    <name type="scientific">Brachybacterium rhamnosum</name>
    <dbReference type="NCBI Taxonomy" id="173361"/>
    <lineage>
        <taxon>Bacteria</taxon>
        <taxon>Bacillati</taxon>
        <taxon>Actinomycetota</taxon>
        <taxon>Actinomycetes</taxon>
        <taxon>Micrococcales</taxon>
        <taxon>Dermabacteraceae</taxon>
        <taxon>Brachybacterium</taxon>
    </lineage>
</organism>
<dbReference type="Gene3D" id="3.30.429.10">
    <property type="entry name" value="Macrophage Migration Inhibitory Factor"/>
    <property type="match status" value="1"/>
</dbReference>
<proteinExistence type="predicted"/>
<evidence type="ECO:0000313" key="1">
    <source>
        <dbReference type="EMBL" id="MFD1834449.1"/>
    </source>
</evidence>
<keyword evidence="2" id="KW-1185">Reference proteome</keyword>
<dbReference type="EMBL" id="JBHUFL010000002">
    <property type="protein sequence ID" value="MFD1834449.1"/>
    <property type="molecule type" value="Genomic_DNA"/>
</dbReference>
<reference evidence="2" key="1">
    <citation type="journal article" date="2019" name="Int. J. Syst. Evol. Microbiol.">
        <title>The Global Catalogue of Microorganisms (GCM) 10K type strain sequencing project: providing services to taxonomists for standard genome sequencing and annotation.</title>
        <authorList>
            <consortium name="The Broad Institute Genomics Platform"/>
            <consortium name="The Broad Institute Genome Sequencing Center for Infectious Disease"/>
            <person name="Wu L."/>
            <person name="Ma J."/>
        </authorList>
    </citation>
    <scope>NUCLEOTIDE SEQUENCE [LARGE SCALE GENOMIC DNA]</scope>
    <source>
        <strain evidence="2">JCM 11650</strain>
    </source>
</reference>
<name>A0ABW4PUJ9_9MICO</name>
<sequence>MPLVRITQQAVRTPEQSRRLADLVQEVMLEHFAAPPGGRYQILETLPVGAIIAEDTGLGIDRGEGVVIVQITQQGRSAAQKQAVYAALAERLGGAGLVRPEDLVVSVVENAREDWSFGHGRAQFLTGELT</sequence>
<dbReference type="PANTHER" id="PTHR38460">
    <property type="entry name" value="TAUTOMERASE YOLI-RELATED"/>
    <property type="match status" value="1"/>
</dbReference>
<protein>
    <submittedName>
        <fullName evidence="1">Tautomerase family protein</fullName>
    </submittedName>
</protein>
<evidence type="ECO:0000313" key="2">
    <source>
        <dbReference type="Proteomes" id="UP001597280"/>
    </source>
</evidence>
<dbReference type="RefSeq" id="WP_343903758.1">
    <property type="nucleotide sequence ID" value="NZ_BAAAIS010000002.1"/>
</dbReference>
<dbReference type="InterPro" id="IPR037479">
    <property type="entry name" value="Tauto_MSAD"/>
</dbReference>
<accession>A0ABW4PUJ9</accession>
<dbReference type="SUPFAM" id="SSF55331">
    <property type="entry name" value="Tautomerase/MIF"/>
    <property type="match status" value="1"/>
</dbReference>
<dbReference type="Proteomes" id="UP001597280">
    <property type="component" value="Unassembled WGS sequence"/>
</dbReference>